<comment type="caution">
    <text evidence="11">The sequence shown here is derived from an EMBL/GenBank/DDBJ whole genome shotgun (WGS) entry which is preliminary data.</text>
</comment>
<dbReference type="Proteomes" id="UP000600171">
    <property type="component" value="Unassembled WGS sequence"/>
</dbReference>
<dbReference type="Pfam" id="PF00324">
    <property type="entry name" value="AA_permease"/>
    <property type="match status" value="1"/>
</dbReference>
<feature type="transmembrane region" description="Helical" evidence="9">
    <location>
        <begin position="413"/>
        <end position="431"/>
    </location>
</feature>
<dbReference type="GO" id="GO:0005886">
    <property type="term" value="C:plasma membrane"/>
    <property type="evidence" value="ECO:0007669"/>
    <property type="project" value="UniProtKB-SubCell"/>
</dbReference>
<protein>
    <submittedName>
        <fullName evidence="11">L-asparagine permease</fullName>
    </submittedName>
</protein>
<feature type="transmembrane region" description="Helical" evidence="9">
    <location>
        <begin position="21"/>
        <end position="38"/>
    </location>
</feature>
<dbReference type="RefSeq" id="WP_188360245.1">
    <property type="nucleotide sequence ID" value="NZ_BMDC01000004.1"/>
</dbReference>
<reference evidence="11 12" key="1">
    <citation type="journal article" date="2014" name="Int. J. Syst. Evol. Microbiol.">
        <title>Complete genome sequence of Corynebacterium casei LMG S-19264T (=DSM 44701T), isolated from a smear-ripened cheese.</title>
        <authorList>
            <consortium name="US DOE Joint Genome Institute (JGI-PGF)"/>
            <person name="Walter F."/>
            <person name="Albersmeier A."/>
            <person name="Kalinowski J."/>
            <person name="Ruckert C."/>
        </authorList>
    </citation>
    <scope>NUCLEOTIDE SEQUENCE [LARGE SCALE GENOMIC DNA]</scope>
    <source>
        <strain evidence="11 12">CCM 8669</strain>
    </source>
</reference>
<dbReference type="InterPro" id="IPR004841">
    <property type="entry name" value="AA-permease/SLC12A_dom"/>
</dbReference>
<dbReference type="PANTHER" id="PTHR43495">
    <property type="entry name" value="GABA PERMEASE"/>
    <property type="match status" value="1"/>
</dbReference>
<feature type="transmembrane region" description="Helical" evidence="9">
    <location>
        <begin position="249"/>
        <end position="271"/>
    </location>
</feature>
<evidence type="ECO:0000256" key="9">
    <source>
        <dbReference type="SAM" id="Phobius"/>
    </source>
</evidence>
<keyword evidence="3" id="KW-0813">Transport</keyword>
<keyword evidence="8 9" id="KW-0472">Membrane</keyword>
<keyword evidence="4" id="KW-1003">Cell membrane</keyword>
<gene>
    <name evidence="11" type="primary">ansP</name>
    <name evidence="11" type="ORF">GCM10007359_20120</name>
</gene>
<evidence type="ECO:0000256" key="7">
    <source>
        <dbReference type="ARBA" id="ARBA00022989"/>
    </source>
</evidence>
<dbReference type="InterPro" id="IPR004840">
    <property type="entry name" value="Amino_acid_permease_CS"/>
</dbReference>
<organism evidence="11 12">
    <name type="scientific">Rothia aerolata</name>
    <dbReference type="NCBI Taxonomy" id="1812262"/>
    <lineage>
        <taxon>Bacteria</taxon>
        <taxon>Bacillati</taxon>
        <taxon>Actinomycetota</taxon>
        <taxon>Actinomycetes</taxon>
        <taxon>Micrococcales</taxon>
        <taxon>Micrococcaceae</taxon>
        <taxon>Rothia</taxon>
    </lineage>
</organism>
<dbReference type="PROSITE" id="PS00218">
    <property type="entry name" value="AMINO_ACID_PERMEASE_1"/>
    <property type="match status" value="1"/>
</dbReference>
<keyword evidence="6" id="KW-0029">Amino-acid transport</keyword>
<evidence type="ECO:0000313" key="12">
    <source>
        <dbReference type="Proteomes" id="UP000600171"/>
    </source>
</evidence>
<evidence type="ECO:0000256" key="8">
    <source>
        <dbReference type="ARBA" id="ARBA00023136"/>
    </source>
</evidence>
<feature type="transmembrane region" description="Helical" evidence="9">
    <location>
        <begin position="207"/>
        <end position="228"/>
    </location>
</feature>
<dbReference type="PANTHER" id="PTHR43495:SF1">
    <property type="entry name" value="L-ASPARAGINE PERMEASE"/>
    <property type="match status" value="1"/>
</dbReference>
<dbReference type="GO" id="GO:0006865">
    <property type="term" value="P:amino acid transport"/>
    <property type="evidence" value="ECO:0007669"/>
    <property type="project" value="UniProtKB-KW"/>
</dbReference>
<feature type="transmembrane region" description="Helical" evidence="9">
    <location>
        <begin position="163"/>
        <end position="187"/>
    </location>
</feature>
<evidence type="ECO:0000256" key="3">
    <source>
        <dbReference type="ARBA" id="ARBA00022448"/>
    </source>
</evidence>
<keyword evidence="5 9" id="KW-0812">Transmembrane</keyword>
<keyword evidence="7 9" id="KW-1133">Transmembrane helix</keyword>
<evidence type="ECO:0000256" key="4">
    <source>
        <dbReference type="ARBA" id="ARBA00022475"/>
    </source>
</evidence>
<evidence type="ECO:0000256" key="6">
    <source>
        <dbReference type="ARBA" id="ARBA00022970"/>
    </source>
</evidence>
<feature type="transmembrane region" description="Helical" evidence="9">
    <location>
        <begin position="50"/>
        <end position="72"/>
    </location>
</feature>
<dbReference type="GO" id="GO:0055085">
    <property type="term" value="P:transmembrane transport"/>
    <property type="evidence" value="ECO:0007669"/>
    <property type="project" value="InterPro"/>
</dbReference>
<evidence type="ECO:0000256" key="2">
    <source>
        <dbReference type="ARBA" id="ARBA00008583"/>
    </source>
</evidence>
<evidence type="ECO:0000313" key="11">
    <source>
        <dbReference type="EMBL" id="GGH66164.1"/>
    </source>
</evidence>
<proteinExistence type="inferred from homology"/>
<dbReference type="PIRSF" id="PIRSF006060">
    <property type="entry name" value="AA_transporter"/>
    <property type="match status" value="1"/>
</dbReference>
<name>A0A917IVX8_9MICC</name>
<dbReference type="AlphaFoldDB" id="A0A917IVX8"/>
<feature type="transmembrane region" description="Helical" evidence="9">
    <location>
        <begin position="340"/>
        <end position="363"/>
    </location>
</feature>
<comment type="similarity">
    <text evidence="2">Belongs to the amino acid-polyamine-organocation (APC) superfamily. Amino acid transporter (AAT) (TC 2.A.3.1) family.</text>
</comment>
<dbReference type="Gene3D" id="1.20.1740.10">
    <property type="entry name" value="Amino acid/polyamine transporter I"/>
    <property type="match status" value="1"/>
</dbReference>
<sequence length="505" mass="54444">MEDPFAHEQEGFHKGLGARQLQMIAIGSAIGTGLFLGTGGRLQAAGPSLAIIYAVCGFFGYLILRALGELIVHRPSSGSFVSYTREFYGEKSAYVAGWLYWLNWAMTAVADATAIAIYIAWFGQYSDAVSAIPQWVLALIVVVIVVALNLVSVKVFGEMEFWFALIKIVALLTFMVVGICFLIFGSPSGQPTGFHLIADSGGMLPNGMLPALIVVQGVVFAYAGIELVGTTSGETKDVERIIPRAINTVVLRIAVFYVGSVVLLCLLLPYTQYSDNESPFVTFFESVGVDYAAPIMQLVVITAAASSMNAGMYSTGRILHSMAVAGSAPKIAAKISKGGVPVAGILLTAVVALFGVALNYWVPEEAFEIVLNIAAIGTMASWAAIALSHQKFLSLVKQGQYTRPGYRAPGGRFADWAVIVFIAGVMVLIAFDYPVGTWTLISLLVVIPLLIGGWFVVRKRVYEYAALRDGYTGQFPVIARTHGTDRFRNDDYNHGSGNIKNHFEE</sequence>
<evidence type="ECO:0000259" key="10">
    <source>
        <dbReference type="Pfam" id="PF00324"/>
    </source>
</evidence>
<feature type="transmembrane region" description="Helical" evidence="9">
    <location>
        <begin position="437"/>
        <end position="457"/>
    </location>
</feature>
<keyword evidence="12" id="KW-1185">Reference proteome</keyword>
<evidence type="ECO:0000256" key="5">
    <source>
        <dbReference type="ARBA" id="ARBA00022692"/>
    </source>
</evidence>
<comment type="subcellular location">
    <subcellularLocation>
        <location evidence="1">Cell membrane</location>
        <topology evidence="1">Multi-pass membrane protein</topology>
    </subcellularLocation>
</comment>
<evidence type="ECO:0000256" key="1">
    <source>
        <dbReference type="ARBA" id="ARBA00004651"/>
    </source>
</evidence>
<feature type="transmembrane region" description="Helical" evidence="9">
    <location>
        <begin position="369"/>
        <end position="387"/>
    </location>
</feature>
<dbReference type="EMBL" id="BMDC01000004">
    <property type="protein sequence ID" value="GGH66164.1"/>
    <property type="molecule type" value="Genomic_DNA"/>
</dbReference>
<accession>A0A917IVX8</accession>
<feature type="transmembrane region" description="Helical" evidence="9">
    <location>
        <begin position="93"/>
        <end position="120"/>
    </location>
</feature>
<feature type="transmembrane region" description="Helical" evidence="9">
    <location>
        <begin position="132"/>
        <end position="151"/>
    </location>
</feature>
<feature type="transmembrane region" description="Helical" evidence="9">
    <location>
        <begin position="291"/>
        <end position="312"/>
    </location>
</feature>
<feature type="domain" description="Amino acid permease/ SLC12A" evidence="10">
    <location>
        <begin position="21"/>
        <end position="461"/>
    </location>
</feature>
<dbReference type="FunFam" id="1.20.1740.10:FF:000001">
    <property type="entry name" value="Amino acid permease"/>
    <property type="match status" value="1"/>
</dbReference>